<dbReference type="PIRSF" id="PIRSF017082">
    <property type="entry name" value="YflP"/>
    <property type="match status" value="1"/>
</dbReference>
<proteinExistence type="inferred from homology"/>
<dbReference type="Pfam" id="PF03401">
    <property type="entry name" value="TctC"/>
    <property type="match status" value="1"/>
</dbReference>
<keyword evidence="3" id="KW-1185">Reference proteome</keyword>
<dbReference type="CDD" id="cd07012">
    <property type="entry name" value="PBP2_Bug_TTT"/>
    <property type="match status" value="1"/>
</dbReference>
<dbReference type="RefSeq" id="WP_284306414.1">
    <property type="nucleotide sequence ID" value="NZ_BSPB01000002.1"/>
</dbReference>
<accession>A0ABQ6BY93</accession>
<dbReference type="Gene3D" id="3.40.190.150">
    <property type="entry name" value="Bordetella uptake gene, domain 1"/>
    <property type="match status" value="1"/>
</dbReference>
<reference evidence="3" key="1">
    <citation type="journal article" date="2019" name="Int. J. Syst. Evol. Microbiol.">
        <title>The Global Catalogue of Microorganisms (GCM) 10K type strain sequencing project: providing services to taxonomists for standard genome sequencing and annotation.</title>
        <authorList>
            <consortium name="The Broad Institute Genomics Platform"/>
            <consortium name="The Broad Institute Genome Sequencing Center for Infectious Disease"/>
            <person name="Wu L."/>
            <person name="Ma J."/>
        </authorList>
    </citation>
    <scope>NUCLEOTIDE SEQUENCE [LARGE SCALE GENOMIC DNA]</scope>
    <source>
        <strain evidence="3">NBRC 109341</strain>
    </source>
</reference>
<gene>
    <name evidence="2" type="ORF">GCM10007935_03600</name>
</gene>
<comment type="similarity">
    <text evidence="1">Belongs to the UPF0065 (bug) family.</text>
</comment>
<comment type="caution">
    <text evidence="2">The sequence shown here is derived from an EMBL/GenBank/DDBJ whole genome shotgun (WGS) entry which is preliminary data.</text>
</comment>
<evidence type="ECO:0000313" key="2">
    <source>
        <dbReference type="EMBL" id="GLS12932.1"/>
    </source>
</evidence>
<organism evidence="2 3">
    <name type="scientific">Hydrogenophaga electricum</name>
    <dbReference type="NCBI Taxonomy" id="1230953"/>
    <lineage>
        <taxon>Bacteria</taxon>
        <taxon>Pseudomonadati</taxon>
        <taxon>Pseudomonadota</taxon>
        <taxon>Betaproteobacteria</taxon>
        <taxon>Burkholderiales</taxon>
        <taxon>Comamonadaceae</taxon>
        <taxon>Hydrogenophaga</taxon>
    </lineage>
</organism>
<sequence length="331" mass="34635">MTHAAAPNRRRWLIEAGVSALVALPAAQAGTPWPQRPVQLVVAYPPGGVSDEVARLLAERLAGRLGVAVVVRHRPGASGTLAFEHLSRAPADGHTLLWSAITPLTVLPLMMRLGFDPTRDVVPVMAVMATPLLLLATPALAAHDLPSALQQARQIPGGLRWASSGRGTTGHLVLAHTRQASGAPIVHIPYKGGGQQINDALGGQFHLLSSNLAPQQLAHVRQGRLRALALGAPERSSTLPGVPTLAELGLPQANLWSTFGLFAPAGTPADRLNALNRAAQAVLGEPTVQSRLRAIDNRPLGGSAQALALRIQQERVAAEALWGLGGLHETG</sequence>
<dbReference type="Gene3D" id="3.40.190.10">
    <property type="entry name" value="Periplasmic binding protein-like II"/>
    <property type="match status" value="1"/>
</dbReference>
<evidence type="ECO:0000256" key="1">
    <source>
        <dbReference type="ARBA" id="ARBA00006987"/>
    </source>
</evidence>
<dbReference type="PANTHER" id="PTHR42928">
    <property type="entry name" value="TRICARBOXYLATE-BINDING PROTEIN"/>
    <property type="match status" value="1"/>
</dbReference>
<evidence type="ECO:0000313" key="3">
    <source>
        <dbReference type="Proteomes" id="UP001156903"/>
    </source>
</evidence>
<dbReference type="EMBL" id="BSPB01000002">
    <property type="protein sequence ID" value="GLS12932.1"/>
    <property type="molecule type" value="Genomic_DNA"/>
</dbReference>
<dbReference type="InterPro" id="IPR005064">
    <property type="entry name" value="BUG"/>
</dbReference>
<dbReference type="InterPro" id="IPR042100">
    <property type="entry name" value="Bug_dom1"/>
</dbReference>
<dbReference type="Proteomes" id="UP001156903">
    <property type="component" value="Unassembled WGS sequence"/>
</dbReference>
<name>A0ABQ6BY93_9BURK</name>
<dbReference type="PANTHER" id="PTHR42928:SF5">
    <property type="entry name" value="BLR1237 PROTEIN"/>
    <property type="match status" value="1"/>
</dbReference>
<protein>
    <submittedName>
        <fullName evidence="2">MFS transporter</fullName>
    </submittedName>
</protein>